<accession>A0A9N9GV07</accession>
<comment type="caution">
    <text evidence="1">The sequence shown here is derived from an EMBL/GenBank/DDBJ whole genome shotgun (WGS) entry which is preliminary data.</text>
</comment>
<reference evidence="1" key="1">
    <citation type="submission" date="2021-06" db="EMBL/GenBank/DDBJ databases">
        <authorList>
            <person name="Kallberg Y."/>
            <person name="Tangrot J."/>
            <person name="Rosling A."/>
        </authorList>
    </citation>
    <scope>NUCLEOTIDE SEQUENCE</scope>
    <source>
        <strain evidence="1">AZ414A</strain>
    </source>
</reference>
<dbReference type="Proteomes" id="UP000789706">
    <property type="component" value="Unassembled WGS sequence"/>
</dbReference>
<evidence type="ECO:0000313" key="1">
    <source>
        <dbReference type="EMBL" id="CAG8631721.1"/>
    </source>
</evidence>
<gene>
    <name evidence="1" type="ORF">DEBURN_LOCUS10806</name>
</gene>
<proteinExistence type="predicted"/>
<dbReference type="AlphaFoldDB" id="A0A9N9GV07"/>
<protein>
    <submittedName>
        <fullName evidence="1">10081_t:CDS:1</fullName>
    </submittedName>
</protein>
<evidence type="ECO:0000313" key="2">
    <source>
        <dbReference type="Proteomes" id="UP000789706"/>
    </source>
</evidence>
<dbReference type="EMBL" id="CAJVPK010003862">
    <property type="protein sequence ID" value="CAG8631721.1"/>
    <property type="molecule type" value="Genomic_DNA"/>
</dbReference>
<name>A0A9N9GV07_9GLOM</name>
<keyword evidence="2" id="KW-1185">Reference proteome</keyword>
<organism evidence="1 2">
    <name type="scientific">Diversispora eburnea</name>
    <dbReference type="NCBI Taxonomy" id="1213867"/>
    <lineage>
        <taxon>Eukaryota</taxon>
        <taxon>Fungi</taxon>
        <taxon>Fungi incertae sedis</taxon>
        <taxon>Mucoromycota</taxon>
        <taxon>Glomeromycotina</taxon>
        <taxon>Glomeromycetes</taxon>
        <taxon>Diversisporales</taxon>
        <taxon>Diversisporaceae</taxon>
        <taxon>Diversispora</taxon>
    </lineage>
</organism>
<sequence>MRGSWSDFSIRDTINWVDRSSPSNTPPTNLSIKEKLLKNIFIAGLNPKNQLMAEEYRKKLPLEGLVKLLTMNEIRAKHDPLPPYHP</sequence>